<protein>
    <submittedName>
        <fullName evidence="6">Response regulator</fullName>
    </submittedName>
</protein>
<dbReference type="Pfam" id="PF00072">
    <property type="entry name" value="Response_reg"/>
    <property type="match status" value="1"/>
</dbReference>
<dbReference type="Gene3D" id="3.40.50.2300">
    <property type="match status" value="1"/>
</dbReference>
<dbReference type="InterPro" id="IPR001789">
    <property type="entry name" value="Sig_transdc_resp-reg_receiver"/>
</dbReference>
<dbReference type="InterPro" id="IPR039420">
    <property type="entry name" value="WalR-like"/>
</dbReference>
<feature type="modified residue" description="4-aspartylphosphate" evidence="4">
    <location>
        <position position="52"/>
    </location>
</feature>
<keyword evidence="2" id="KW-0902">Two-component regulatory system</keyword>
<evidence type="ECO:0000256" key="4">
    <source>
        <dbReference type="PROSITE-ProRule" id="PRU00169"/>
    </source>
</evidence>
<evidence type="ECO:0000259" key="5">
    <source>
        <dbReference type="PROSITE" id="PS50110"/>
    </source>
</evidence>
<accession>A0ABV1NV18</accession>
<dbReference type="PANTHER" id="PTHR48111:SF40">
    <property type="entry name" value="PHOSPHATE REGULON TRANSCRIPTIONAL REGULATORY PROTEIN PHOB"/>
    <property type="match status" value="1"/>
</dbReference>
<gene>
    <name evidence="6" type="ORF">V6R90_03620</name>
</gene>
<dbReference type="PANTHER" id="PTHR48111">
    <property type="entry name" value="REGULATOR OF RPOS"/>
    <property type="match status" value="1"/>
</dbReference>
<keyword evidence="1 4" id="KW-0597">Phosphoprotein</keyword>
<dbReference type="Proteomes" id="UP001482520">
    <property type="component" value="Unassembled WGS sequence"/>
</dbReference>
<dbReference type="PROSITE" id="PS50110">
    <property type="entry name" value="RESPONSE_REGULATORY"/>
    <property type="match status" value="1"/>
</dbReference>
<feature type="domain" description="Response regulatory" evidence="5">
    <location>
        <begin position="3"/>
        <end position="119"/>
    </location>
</feature>
<keyword evidence="3" id="KW-0238">DNA-binding</keyword>
<evidence type="ECO:0000256" key="2">
    <source>
        <dbReference type="ARBA" id="ARBA00023012"/>
    </source>
</evidence>
<evidence type="ECO:0000313" key="7">
    <source>
        <dbReference type="Proteomes" id="UP001482520"/>
    </source>
</evidence>
<dbReference type="RefSeq" id="WP_056864320.1">
    <property type="nucleotide sequence ID" value="NZ_BAAAMM010000001.1"/>
</dbReference>
<reference evidence="6 7" key="1">
    <citation type="submission" date="2024-02" db="EMBL/GenBank/DDBJ databases">
        <title>Full genome sequence of Nocardioides kribbensis.</title>
        <authorList>
            <person name="Poletto B.L."/>
            <person name="Silva G."/>
            <person name="Galante D."/>
            <person name="Campos K.R."/>
            <person name="Santos M.B.N."/>
            <person name="Sacchi C.T."/>
        </authorList>
    </citation>
    <scope>NUCLEOTIDE SEQUENCE [LARGE SCALE GENOMIC DNA]</scope>
    <source>
        <strain evidence="6 7">O4R</strain>
    </source>
</reference>
<evidence type="ECO:0000256" key="3">
    <source>
        <dbReference type="ARBA" id="ARBA00023125"/>
    </source>
</evidence>
<organism evidence="6 7">
    <name type="scientific">Nocardioides kribbensis</name>
    <dbReference type="NCBI Taxonomy" id="305517"/>
    <lineage>
        <taxon>Bacteria</taxon>
        <taxon>Bacillati</taxon>
        <taxon>Actinomycetota</taxon>
        <taxon>Actinomycetes</taxon>
        <taxon>Propionibacteriales</taxon>
        <taxon>Nocardioidaceae</taxon>
        <taxon>Nocardioides</taxon>
    </lineage>
</organism>
<proteinExistence type="predicted"/>
<name>A0ABV1NV18_9ACTN</name>
<sequence length="122" mass="12922">MAKVLVVEDESDVRELLSTVLEMNGHEVESVPESWNAMVEVSAGSFDLVVMDVSMPGMNGLELARLLKAQPSAGSPQILMVSARSSRDDIAAGLAAGADAYVTKPFSIGDLSRRVEDMLAAV</sequence>
<dbReference type="EMBL" id="JBEGDP010000002">
    <property type="protein sequence ID" value="MEQ7846354.1"/>
    <property type="molecule type" value="Genomic_DNA"/>
</dbReference>
<dbReference type="SMART" id="SM00448">
    <property type="entry name" value="REC"/>
    <property type="match status" value="1"/>
</dbReference>
<dbReference type="CDD" id="cd17574">
    <property type="entry name" value="REC_OmpR"/>
    <property type="match status" value="1"/>
</dbReference>
<evidence type="ECO:0000313" key="6">
    <source>
        <dbReference type="EMBL" id="MEQ7846354.1"/>
    </source>
</evidence>
<comment type="caution">
    <text evidence="6">The sequence shown here is derived from an EMBL/GenBank/DDBJ whole genome shotgun (WGS) entry which is preliminary data.</text>
</comment>
<keyword evidence="7" id="KW-1185">Reference proteome</keyword>
<dbReference type="SUPFAM" id="SSF52172">
    <property type="entry name" value="CheY-like"/>
    <property type="match status" value="1"/>
</dbReference>
<evidence type="ECO:0000256" key="1">
    <source>
        <dbReference type="ARBA" id="ARBA00022553"/>
    </source>
</evidence>
<dbReference type="InterPro" id="IPR011006">
    <property type="entry name" value="CheY-like_superfamily"/>
</dbReference>